<dbReference type="InterPro" id="IPR050680">
    <property type="entry name" value="YpeA/RimI_acetyltransf"/>
</dbReference>
<dbReference type="PANTHER" id="PTHR43420:SF12">
    <property type="entry name" value="N-ACETYLTRANSFERASE DOMAIN-CONTAINING PROTEIN"/>
    <property type="match status" value="1"/>
</dbReference>
<dbReference type="Gene3D" id="3.40.630.30">
    <property type="match status" value="1"/>
</dbReference>
<name>A0A1I2WUK6_9BACT</name>
<proteinExistence type="predicted"/>
<evidence type="ECO:0000256" key="1">
    <source>
        <dbReference type="ARBA" id="ARBA00022679"/>
    </source>
</evidence>
<evidence type="ECO:0000256" key="2">
    <source>
        <dbReference type="ARBA" id="ARBA00023315"/>
    </source>
</evidence>
<organism evidence="4 5">
    <name type="scientific">Pontibacter chinhatensis</name>
    <dbReference type="NCBI Taxonomy" id="1436961"/>
    <lineage>
        <taxon>Bacteria</taxon>
        <taxon>Pseudomonadati</taxon>
        <taxon>Bacteroidota</taxon>
        <taxon>Cytophagia</taxon>
        <taxon>Cytophagales</taxon>
        <taxon>Hymenobacteraceae</taxon>
        <taxon>Pontibacter</taxon>
    </lineage>
</organism>
<keyword evidence="5" id="KW-1185">Reference proteome</keyword>
<dbReference type="PANTHER" id="PTHR43420">
    <property type="entry name" value="ACETYLTRANSFERASE"/>
    <property type="match status" value="1"/>
</dbReference>
<dbReference type="InterPro" id="IPR000182">
    <property type="entry name" value="GNAT_dom"/>
</dbReference>
<dbReference type="EMBL" id="FOOT01000005">
    <property type="protein sequence ID" value="SFH05014.1"/>
    <property type="molecule type" value="Genomic_DNA"/>
</dbReference>
<evidence type="ECO:0000313" key="4">
    <source>
        <dbReference type="EMBL" id="SFH05014.1"/>
    </source>
</evidence>
<accession>A0A1I2WUK6</accession>
<dbReference type="CDD" id="cd04301">
    <property type="entry name" value="NAT_SF"/>
    <property type="match status" value="1"/>
</dbReference>
<dbReference type="SUPFAM" id="SSF55729">
    <property type="entry name" value="Acyl-CoA N-acyltransferases (Nat)"/>
    <property type="match status" value="1"/>
</dbReference>
<evidence type="ECO:0000313" key="5">
    <source>
        <dbReference type="Proteomes" id="UP000198724"/>
    </source>
</evidence>
<keyword evidence="2" id="KW-0012">Acyltransferase</keyword>
<feature type="domain" description="N-acetyltransferase" evidence="3">
    <location>
        <begin position="14"/>
        <end position="148"/>
    </location>
</feature>
<dbReference type="Pfam" id="PF13673">
    <property type="entry name" value="Acetyltransf_10"/>
    <property type="match status" value="1"/>
</dbReference>
<evidence type="ECO:0000259" key="3">
    <source>
        <dbReference type="PROSITE" id="PS51186"/>
    </source>
</evidence>
<dbReference type="RefSeq" id="WP_245756243.1">
    <property type="nucleotide sequence ID" value="NZ_FOOT01000005.1"/>
</dbReference>
<gene>
    <name evidence="4" type="ORF">SAMN05421739_105209</name>
</gene>
<dbReference type="Proteomes" id="UP000198724">
    <property type="component" value="Unassembled WGS sequence"/>
</dbReference>
<dbReference type="InterPro" id="IPR016181">
    <property type="entry name" value="Acyl_CoA_acyltransferase"/>
</dbReference>
<dbReference type="PROSITE" id="PS51186">
    <property type="entry name" value="GNAT"/>
    <property type="match status" value="1"/>
</dbReference>
<dbReference type="AlphaFoldDB" id="A0A1I2WUK6"/>
<dbReference type="STRING" id="1436961.SAMN05421739_105209"/>
<dbReference type="GO" id="GO:0016747">
    <property type="term" value="F:acyltransferase activity, transferring groups other than amino-acyl groups"/>
    <property type="evidence" value="ECO:0007669"/>
    <property type="project" value="InterPro"/>
</dbReference>
<keyword evidence="1 4" id="KW-0808">Transferase</keyword>
<reference evidence="5" key="1">
    <citation type="submission" date="2016-10" db="EMBL/GenBank/DDBJ databases">
        <authorList>
            <person name="Varghese N."/>
            <person name="Submissions S."/>
        </authorList>
    </citation>
    <scope>NUCLEOTIDE SEQUENCE [LARGE SCALE GENOMIC DNA]</scope>
    <source>
        <strain evidence="5">LP51</strain>
    </source>
</reference>
<sequence length="158" mass="18054">MQTRASGKYFHTNMQIKEITAEETWQLRRDVMWPEKDISYVQLPEDKEGQHFGLYLSGELVSVVSLFAAGQRAQFRKFATLPQYQGRGYGSQLLQHLIWQAATQGITKLWCNARQEKTSFYRRFGLQESNHTFVKDGKSYVVMEGSIAAPPKSGSAAR</sequence>
<protein>
    <submittedName>
        <fullName evidence="4">Acetyltransferase (GNAT) domain-containing protein</fullName>
    </submittedName>
</protein>